<evidence type="ECO:0000256" key="1">
    <source>
        <dbReference type="SAM" id="MobiDB-lite"/>
    </source>
</evidence>
<dbReference type="InterPro" id="IPR045596">
    <property type="entry name" value="DUF6459"/>
</dbReference>
<keyword evidence="3" id="KW-1185">Reference proteome</keyword>
<evidence type="ECO:0000313" key="3">
    <source>
        <dbReference type="Proteomes" id="UP001500121"/>
    </source>
</evidence>
<sequence length="146" mass="16054">MSAVPPPTSPSGRRHLSVVRTDEYFDRQRTPRSELPDPSMLVENLATGVVEVLGGVRDLEQLGRWLSEGVYRHLLRRSIIAARGRAVRGQMPARPVAAVAAKRITFPADDVVEATVLLHGAARTRAVAIRLEGMDQRWRATALAVL</sequence>
<dbReference type="Pfam" id="PF20060">
    <property type="entry name" value="DUF6459"/>
    <property type="match status" value="1"/>
</dbReference>
<accession>A0ABP8ZCI0</accession>
<evidence type="ECO:0008006" key="4">
    <source>
        <dbReference type="Google" id="ProtNLM"/>
    </source>
</evidence>
<feature type="compositionally biased region" description="Basic and acidic residues" evidence="1">
    <location>
        <begin position="20"/>
        <end position="35"/>
    </location>
</feature>
<name>A0ABP8ZCI0_9MICO</name>
<gene>
    <name evidence="2" type="ORF">GCM10025783_26940</name>
</gene>
<reference evidence="3" key="1">
    <citation type="journal article" date="2019" name="Int. J. Syst. Evol. Microbiol.">
        <title>The Global Catalogue of Microorganisms (GCM) 10K type strain sequencing project: providing services to taxonomists for standard genome sequencing and annotation.</title>
        <authorList>
            <consortium name="The Broad Institute Genomics Platform"/>
            <consortium name="The Broad Institute Genome Sequencing Center for Infectious Disease"/>
            <person name="Wu L."/>
            <person name="Ma J."/>
        </authorList>
    </citation>
    <scope>NUCLEOTIDE SEQUENCE [LARGE SCALE GENOMIC DNA]</scope>
    <source>
        <strain evidence="3">JCM 19015</strain>
    </source>
</reference>
<dbReference type="EMBL" id="BAABLP010000006">
    <property type="protein sequence ID" value="GAA4752686.1"/>
    <property type="molecule type" value="Genomic_DNA"/>
</dbReference>
<evidence type="ECO:0000313" key="2">
    <source>
        <dbReference type="EMBL" id="GAA4752686.1"/>
    </source>
</evidence>
<organism evidence="2 3">
    <name type="scientific">Amnibacterium soli</name>
    <dbReference type="NCBI Taxonomy" id="1282736"/>
    <lineage>
        <taxon>Bacteria</taxon>
        <taxon>Bacillati</taxon>
        <taxon>Actinomycetota</taxon>
        <taxon>Actinomycetes</taxon>
        <taxon>Micrococcales</taxon>
        <taxon>Microbacteriaceae</taxon>
        <taxon>Amnibacterium</taxon>
    </lineage>
</organism>
<protein>
    <recommendedName>
        <fullName evidence="4">3-hydroxyacyl-CoA dehydrogenase</fullName>
    </recommendedName>
</protein>
<comment type="caution">
    <text evidence="2">The sequence shown here is derived from an EMBL/GenBank/DDBJ whole genome shotgun (WGS) entry which is preliminary data.</text>
</comment>
<proteinExistence type="predicted"/>
<feature type="region of interest" description="Disordered" evidence="1">
    <location>
        <begin position="1"/>
        <end position="38"/>
    </location>
</feature>
<dbReference type="RefSeq" id="WP_345481801.1">
    <property type="nucleotide sequence ID" value="NZ_BAABLP010000006.1"/>
</dbReference>
<dbReference type="Proteomes" id="UP001500121">
    <property type="component" value="Unassembled WGS sequence"/>
</dbReference>